<dbReference type="AlphaFoldDB" id="A0A8T9ZYZ7"/>
<accession>A0A8T9ZYZ7</accession>
<dbReference type="EMBL" id="CP096019">
    <property type="protein sequence ID" value="UPM41960.1"/>
    <property type="molecule type" value="Genomic_DNA"/>
</dbReference>
<dbReference type="PANTHER" id="PTHR43072">
    <property type="entry name" value="N-ACETYLTRANSFERASE"/>
    <property type="match status" value="1"/>
</dbReference>
<evidence type="ECO:0000259" key="1">
    <source>
        <dbReference type="PROSITE" id="PS51186"/>
    </source>
</evidence>
<dbReference type="Gene3D" id="3.40.630.30">
    <property type="match status" value="1"/>
</dbReference>
<dbReference type="CDD" id="cd04301">
    <property type="entry name" value="NAT_SF"/>
    <property type="match status" value="1"/>
</dbReference>
<evidence type="ECO:0000313" key="3">
    <source>
        <dbReference type="Proteomes" id="UP000831768"/>
    </source>
</evidence>
<dbReference type="GeneID" id="71928030"/>
<dbReference type="PROSITE" id="PS51186">
    <property type="entry name" value="GNAT"/>
    <property type="match status" value="1"/>
</dbReference>
<dbReference type="GO" id="GO:0016747">
    <property type="term" value="F:acyltransferase activity, transferring groups other than amino-acyl groups"/>
    <property type="evidence" value="ECO:0007669"/>
    <property type="project" value="InterPro"/>
</dbReference>
<dbReference type="RefSeq" id="WP_247992639.1">
    <property type="nucleotide sequence ID" value="NZ_CP096019.1"/>
</dbReference>
<organism evidence="2 3">
    <name type="scientific">Halocatena salina</name>
    <dbReference type="NCBI Taxonomy" id="2934340"/>
    <lineage>
        <taxon>Archaea</taxon>
        <taxon>Methanobacteriati</taxon>
        <taxon>Methanobacteriota</taxon>
        <taxon>Stenosarchaea group</taxon>
        <taxon>Halobacteria</taxon>
        <taxon>Halobacteriales</taxon>
        <taxon>Natronomonadaceae</taxon>
        <taxon>Halocatena</taxon>
    </lineage>
</organism>
<dbReference type="InterPro" id="IPR016181">
    <property type="entry name" value="Acyl_CoA_acyltransferase"/>
</dbReference>
<dbReference type="Pfam" id="PF00583">
    <property type="entry name" value="Acetyltransf_1"/>
    <property type="match status" value="1"/>
</dbReference>
<gene>
    <name evidence="2" type="ORF">MW046_08245</name>
</gene>
<keyword evidence="3" id="KW-1185">Reference proteome</keyword>
<dbReference type="PANTHER" id="PTHR43072:SF60">
    <property type="entry name" value="L-2,4-DIAMINOBUTYRIC ACID ACETYLTRANSFERASE"/>
    <property type="match status" value="1"/>
</dbReference>
<dbReference type="SUPFAM" id="SSF55729">
    <property type="entry name" value="Acyl-CoA N-acyltransferases (Nat)"/>
    <property type="match status" value="1"/>
</dbReference>
<reference evidence="2" key="1">
    <citation type="submission" date="2022-04" db="EMBL/GenBank/DDBJ databases">
        <title>Halocatena sp. nov., isolated from a salt lake.</title>
        <authorList>
            <person name="Cui H.-L."/>
        </authorList>
    </citation>
    <scope>NUCLEOTIDE SEQUENCE</scope>
    <source>
        <strain evidence="2">AD-1</strain>
    </source>
</reference>
<dbReference type="InterPro" id="IPR000182">
    <property type="entry name" value="GNAT_dom"/>
</dbReference>
<dbReference type="Proteomes" id="UP000831768">
    <property type="component" value="Chromosome"/>
</dbReference>
<feature type="domain" description="N-acetyltransferase" evidence="1">
    <location>
        <begin position="37"/>
        <end position="199"/>
    </location>
</feature>
<protein>
    <submittedName>
        <fullName evidence="2">GNAT family N-acetyltransferase</fullName>
    </submittedName>
</protein>
<name>A0A8T9ZYZ7_9EURY</name>
<proteinExistence type="predicted"/>
<sequence>MILDRLWRLTRNEYGRAVYEALARRGVKGSLLYVYARSLHDGDDSDHTPDGITIDARRKRDLDADISERAFQHLDSTDIVVFARSDGQLLGHVVLSCTRPVYVAAIETTVGEASNTAYLWRLHVDPAHRQRGIGTALVAHARREAARADGPTTITALVAIDNVPSRTLFETNGFDRQTLIVYGKAFGWTHKTRWALSDAGTD</sequence>
<evidence type="ECO:0000313" key="2">
    <source>
        <dbReference type="EMBL" id="UPM41960.1"/>
    </source>
</evidence>
<dbReference type="KEGG" id="haad:MW046_08245"/>